<proteinExistence type="inferred from homology"/>
<comment type="similarity">
    <text evidence="1">Belongs to the bacterial ribosomal protein bS21 family.</text>
</comment>
<sequence>MWGGREYGDTLIRVSSCPSGGHCGRSGTYLSNFRIFEEIFAVELVGGDILPFCATHASLQQCALPLGRASNRHVGPRIRAIDQTFTNPYFCRASEIGLLSRRLLTSCSLRNTSLRSSQLASQPLWLQPRTFSTSRTLFNNESLVGVKGPLAENPQSSTTASSTSSSPTAASKKKPHTPFAYDAASSNFDISQLIAMDSDDFMMKHHAAGQQEIELRTRPQTGRTIHVTGSRDFSAAMKALDVSTKRNRIKSLWHGQKFHERPGMRRKRLRRERSIKRYKEGFVATVRRVQELTNQGW</sequence>
<keyword evidence="2" id="KW-0689">Ribosomal protein</keyword>
<dbReference type="OrthoDB" id="2501249at2759"/>
<feature type="compositionally biased region" description="Low complexity" evidence="4">
    <location>
        <begin position="156"/>
        <end position="170"/>
    </location>
</feature>
<evidence type="ECO:0000313" key="5">
    <source>
        <dbReference type="EMBL" id="KAF0325591.1"/>
    </source>
</evidence>
<dbReference type="PANTHER" id="PTHR41237">
    <property type="entry name" value="37S RIBOSOMAL PROTEIN MRP21, MITOCHONDRIAL"/>
    <property type="match status" value="1"/>
</dbReference>
<keyword evidence="3" id="KW-0687">Ribonucleoprotein</keyword>
<dbReference type="GO" id="GO:0070124">
    <property type="term" value="P:mitochondrial translational initiation"/>
    <property type="evidence" value="ECO:0007669"/>
    <property type="project" value="TreeGrafter"/>
</dbReference>
<dbReference type="InterPro" id="IPR001911">
    <property type="entry name" value="Ribosomal_bS21"/>
</dbReference>
<dbReference type="GO" id="GO:0003735">
    <property type="term" value="F:structural constituent of ribosome"/>
    <property type="evidence" value="ECO:0007669"/>
    <property type="project" value="InterPro"/>
</dbReference>
<evidence type="ECO:0008006" key="7">
    <source>
        <dbReference type="Google" id="ProtNLM"/>
    </source>
</evidence>
<name>A0A8H3WB09_9PEZI</name>
<dbReference type="InterPro" id="IPR052837">
    <property type="entry name" value="Mitoribosomal_bS21"/>
</dbReference>
<feature type="region of interest" description="Disordered" evidence="4">
    <location>
        <begin position="148"/>
        <end position="176"/>
    </location>
</feature>
<evidence type="ECO:0000256" key="3">
    <source>
        <dbReference type="ARBA" id="ARBA00023274"/>
    </source>
</evidence>
<accession>A0A8H3WB09</accession>
<dbReference type="GO" id="GO:0005763">
    <property type="term" value="C:mitochondrial small ribosomal subunit"/>
    <property type="evidence" value="ECO:0007669"/>
    <property type="project" value="TreeGrafter"/>
</dbReference>
<dbReference type="Proteomes" id="UP000434172">
    <property type="component" value="Unassembled WGS sequence"/>
</dbReference>
<comment type="caution">
    <text evidence="5">The sequence shown here is derived from an EMBL/GenBank/DDBJ whole genome shotgun (WGS) entry which is preliminary data.</text>
</comment>
<evidence type="ECO:0000256" key="4">
    <source>
        <dbReference type="SAM" id="MobiDB-lite"/>
    </source>
</evidence>
<dbReference type="AlphaFoldDB" id="A0A8H3WB09"/>
<reference evidence="5 6" key="1">
    <citation type="submission" date="2019-12" db="EMBL/GenBank/DDBJ databases">
        <title>A genome sequence resource for the geographically widespread anthracnose pathogen Colletotrichum asianum.</title>
        <authorList>
            <person name="Meng Y."/>
        </authorList>
    </citation>
    <scope>NUCLEOTIDE SEQUENCE [LARGE SCALE GENOMIC DNA]</scope>
    <source>
        <strain evidence="5 6">ICMP 18580</strain>
    </source>
</reference>
<organism evidence="5 6">
    <name type="scientific">Colletotrichum asianum</name>
    <dbReference type="NCBI Taxonomy" id="702518"/>
    <lineage>
        <taxon>Eukaryota</taxon>
        <taxon>Fungi</taxon>
        <taxon>Dikarya</taxon>
        <taxon>Ascomycota</taxon>
        <taxon>Pezizomycotina</taxon>
        <taxon>Sordariomycetes</taxon>
        <taxon>Hypocreomycetidae</taxon>
        <taxon>Glomerellales</taxon>
        <taxon>Glomerellaceae</taxon>
        <taxon>Colletotrichum</taxon>
        <taxon>Colletotrichum gloeosporioides species complex</taxon>
    </lineage>
</organism>
<evidence type="ECO:0000313" key="6">
    <source>
        <dbReference type="Proteomes" id="UP000434172"/>
    </source>
</evidence>
<keyword evidence="6" id="KW-1185">Reference proteome</keyword>
<gene>
    <name evidence="5" type="ORF">GQ607_007033</name>
</gene>
<evidence type="ECO:0000256" key="1">
    <source>
        <dbReference type="ARBA" id="ARBA00006640"/>
    </source>
</evidence>
<protein>
    <recommendedName>
        <fullName evidence="7">Ribosomal protein S21</fullName>
    </recommendedName>
</protein>
<evidence type="ECO:0000256" key="2">
    <source>
        <dbReference type="ARBA" id="ARBA00022980"/>
    </source>
</evidence>
<dbReference type="Pfam" id="PF01165">
    <property type="entry name" value="Ribosomal_S21"/>
    <property type="match status" value="1"/>
</dbReference>
<dbReference type="EMBL" id="WOWK01000035">
    <property type="protein sequence ID" value="KAF0325591.1"/>
    <property type="molecule type" value="Genomic_DNA"/>
</dbReference>
<dbReference type="PANTHER" id="PTHR41237:SF1">
    <property type="entry name" value="SMALL RIBOSOMAL SUBUNIT PROTEIN BS21M"/>
    <property type="match status" value="1"/>
</dbReference>